<dbReference type="InterPro" id="IPR011009">
    <property type="entry name" value="Kinase-like_dom_sf"/>
</dbReference>
<dbReference type="AlphaFoldDB" id="A0A3M7R8A0"/>
<evidence type="ECO:0000256" key="5">
    <source>
        <dbReference type="ARBA" id="ARBA00022777"/>
    </source>
</evidence>
<evidence type="ECO:0000256" key="2">
    <source>
        <dbReference type="ARBA" id="ARBA00022527"/>
    </source>
</evidence>
<dbReference type="EC" id="2.7.11.1" evidence="1"/>
<evidence type="ECO:0000256" key="9">
    <source>
        <dbReference type="SAM" id="MobiDB-lite"/>
    </source>
</evidence>
<dbReference type="GO" id="GO:0005737">
    <property type="term" value="C:cytoplasm"/>
    <property type="evidence" value="ECO:0007669"/>
    <property type="project" value="TreeGrafter"/>
</dbReference>
<dbReference type="PROSITE" id="PS50011">
    <property type="entry name" value="PROTEIN_KINASE_DOM"/>
    <property type="match status" value="1"/>
</dbReference>
<dbReference type="SUPFAM" id="SSF56112">
    <property type="entry name" value="Protein kinase-like (PK-like)"/>
    <property type="match status" value="1"/>
</dbReference>
<dbReference type="Proteomes" id="UP000276133">
    <property type="component" value="Unassembled WGS sequence"/>
</dbReference>
<keyword evidence="5 11" id="KW-0418">Kinase</keyword>
<dbReference type="PANTHER" id="PTHR47167:SF4">
    <property type="entry name" value="SERINE_THREONINE-PROTEIN KINASE TAO"/>
    <property type="match status" value="1"/>
</dbReference>
<feature type="region of interest" description="Disordered" evidence="9">
    <location>
        <begin position="253"/>
        <end position="294"/>
    </location>
</feature>
<dbReference type="EMBL" id="REGN01003980">
    <property type="protein sequence ID" value="RNA19766.1"/>
    <property type="molecule type" value="Genomic_DNA"/>
</dbReference>
<keyword evidence="2" id="KW-0723">Serine/threonine-protein kinase</keyword>
<evidence type="ECO:0000313" key="12">
    <source>
        <dbReference type="Proteomes" id="UP000276133"/>
    </source>
</evidence>
<evidence type="ECO:0000256" key="7">
    <source>
        <dbReference type="ARBA" id="ARBA00047899"/>
    </source>
</evidence>
<dbReference type="InterPro" id="IPR051234">
    <property type="entry name" value="TAO_STE20_kinase"/>
</dbReference>
<reference evidence="11 12" key="1">
    <citation type="journal article" date="2018" name="Sci. Rep.">
        <title>Genomic signatures of local adaptation to the degree of environmental predictability in rotifers.</title>
        <authorList>
            <person name="Franch-Gras L."/>
            <person name="Hahn C."/>
            <person name="Garcia-Roger E.M."/>
            <person name="Carmona M.J."/>
            <person name="Serra M."/>
            <person name="Gomez A."/>
        </authorList>
    </citation>
    <scope>NUCLEOTIDE SEQUENCE [LARGE SCALE GENOMIC DNA]</scope>
    <source>
        <strain evidence="11">HYR1</strain>
    </source>
</reference>
<evidence type="ECO:0000256" key="1">
    <source>
        <dbReference type="ARBA" id="ARBA00012513"/>
    </source>
</evidence>
<feature type="compositionally biased region" description="Polar residues" evidence="9">
    <location>
        <begin position="253"/>
        <end position="280"/>
    </location>
</feature>
<dbReference type="GO" id="GO:0004674">
    <property type="term" value="F:protein serine/threonine kinase activity"/>
    <property type="evidence" value="ECO:0007669"/>
    <property type="project" value="UniProtKB-KW"/>
</dbReference>
<feature type="compositionally biased region" description="Polar residues" evidence="9">
    <location>
        <begin position="203"/>
        <end position="215"/>
    </location>
</feature>
<dbReference type="PANTHER" id="PTHR47167">
    <property type="entry name" value="SERINE/THREONINE-PROTEIN KINASE TAO1-LIKE PROTEIN"/>
    <property type="match status" value="1"/>
</dbReference>
<dbReference type="GO" id="GO:0005524">
    <property type="term" value="F:ATP binding"/>
    <property type="evidence" value="ECO:0007669"/>
    <property type="project" value="UniProtKB-KW"/>
</dbReference>
<evidence type="ECO:0000259" key="10">
    <source>
        <dbReference type="PROSITE" id="PS50011"/>
    </source>
</evidence>
<keyword evidence="4" id="KW-0547">Nucleotide-binding</keyword>
<proteinExistence type="predicted"/>
<evidence type="ECO:0000256" key="6">
    <source>
        <dbReference type="ARBA" id="ARBA00022840"/>
    </source>
</evidence>
<keyword evidence="3" id="KW-0808">Transferase</keyword>
<dbReference type="Gene3D" id="1.10.510.10">
    <property type="entry name" value="Transferase(Phosphotransferase) domain 1"/>
    <property type="match status" value="1"/>
</dbReference>
<evidence type="ECO:0000256" key="8">
    <source>
        <dbReference type="ARBA" id="ARBA00048679"/>
    </source>
</evidence>
<feature type="domain" description="Protein kinase" evidence="10">
    <location>
        <begin position="1"/>
        <end position="126"/>
    </location>
</feature>
<evidence type="ECO:0000256" key="4">
    <source>
        <dbReference type="ARBA" id="ARBA00022741"/>
    </source>
</evidence>
<comment type="caution">
    <text evidence="11">The sequence shown here is derived from an EMBL/GenBank/DDBJ whole genome shotgun (WGS) entry which is preliminary data.</text>
</comment>
<comment type="catalytic activity">
    <reaction evidence="8">
        <text>L-seryl-[protein] + ATP = O-phospho-L-seryl-[protein] + ADP + H(+)</text>
        <dbReference type="Rhea" id="RHEA:17989"/>
        <dbReference type="Rhea" id="RHEA-COMP:9863"/>
        <dbReference type="Rhea" id="RHEA-COMP:11604"/>
        <dbReference type="ChEBI" id="CHEBI:15378"/>
        <dbReference type="ChEBI" id="CHEBI:29999"/>
        <dbReference type="ChEBI" id="CHEBI:30616"/>
        <dbReference type="ChEBI" id="CHEBI:83421"/>
        <dbReference type="ChEBI" id="CHEBI:456216"/>
        <dbReference type="EC" id="2.7.11.1"/>
    </reaction>
</comment>
<protein>
    <recommendedName>
        <fullName evidence="1">non-specific serine/threonine protein kinase</fullName>
        <ecNumber evidence="1">2.7.11.1</ecNumber>
    </recommendedName>
</protein>
<accession>A0A3M7R8A0</accession>
<dbReference type="InterPro" id="IPR000719">
    <property type="entry name" value="Prot_kinase_dom"/>
</dbReference>
<gene>
    <name evidence="11" type="ORF">BpHYR1_012140</name>
</gene>
<feature type="region of interest" description="Disordered" evidence="9">
    <location>
        <begin position="165"/>
        <end position="219"/>
    </location>
</feature>
<dbReference type="STRING" id="10195.A0A3M7R8A0"/>
<keyword evidence="6" id="KW-0067">ATP-binding</keyword>
<dbReference type="Pfam" id="PF00069">
    <property type="entry name" value="Pkinase"/>
    <property type="match status" value="1"/>
</dbReference>
<dbReference type="SMART" id="SM00220">
    <property type="entry name" value="S_TKc"/>
    <property type="match status" value="1"/>
</dbReference>
<feature type="compositionally biased region" description="Polar residues" evidence="9">
    <location>
        <begin position="165"/>
        <end position="197"/>
    </location>
</feature>
<sequence>MVSMVLVPYGINPNFDIVPRTPYWMSPEVILAMDEGQYDTKVDIWSLGITCIELAERKPPLYNMNAMSALYHIAQNDSPSLSTQTGSDGKPANQWSPEFKKFIDLCLKKSPQNRPAANELLNNEFIVKFSNRDALIELIKKTKDIVRDLDNLQYRKMKKIIMTESSNSSVAGASGDSSLLNSTDRMGSESGASSMLNLKNDGSETSHNSHIGDTSSHMDDYENYEIDTEENESSLMEDQTSQTNDVKKLVQSTQEMSLDQNGSASKNSLNNYSRQRTATVNSNKSNSSVSKFLSNSSINHNTSIHSDQIENNSFSSRIGSQNSNQQSTQSLLNNSRRISYISTNQEFLNFGDSLKRRMSIFSQ</sequence>
<evidence type="ECO:0000256" key="3">
    <source>
        <dbReference type="ARBA" id="ARBA00022679"/>
    </source>
</evidence>
<comment type="catalytic activity">
    <reaction evidence="7">
        <text>L-threonyl-[protein] + ATP = O-phospho-L-threonyl-[protein] + ADP + H(+)</text>
        <dbReference type="Rhea" id="RHEA:46608"/>
        <dbReference type="Rhea" id="RHEA-COMP:11060"/>
        <dbReference type="Rhea" id="RHEA-COMP:11605"/>
        <dbReference type="ChEBI" id="CHEBI:15378"/>
        <dbReference type="ChEBI" id="CHEBI:30013"/>
        <dbReference type="ChEBI" id="CHEBI:30616"/>
        <dbReference type="ChEBI" id="CHEBI:61977"/>
        <dbReference type="ChEBI" id="CHEBI:456216"/>
        <dbReference type="EC" id="2.7.11.1"/>
    </reaction>
</comment>
<organism evidence="11 12">
    <name type="scientific">Brachionus plicatilis</name>
    <name type="common">Marine rotifer</name>
    <name type="synonym">Brachionus muelleri</name>
    <dbReference type="NCBI Taxonomy" id="10195"/>
    <lineage>
        <taxon>Eukaryota</taxon>
        <taxon>Metazoa</taxon>
        <taxon>Spiralia</taxon>
        <taxon>Gnathifera</taxon>
        <taxon>Rotifera</taxon>
        <taxon>Eurotatoria</taxon>
        <taxon>Monogononta</taxon>
        <taxon>Pseudotrocha</taxon>
        <taxon>Ploima</taxon>
        <taxon>Brachionidae</taxon>
        <taxon>Brachionus</taxon>
    </lineage>
</organism>
<keyword evidence="12" id="KW-1185">Reference proteome</keyword>
<feature type="compositionally biased region" description="Low complexity" evidence="9">
    <location>
        <begin position="281"/>
        <end position="294"/>
    </location>
</feature>
<dbReference type="OrthoDB" id="10016527at2759"/>
<name>A0A3M7R8A0_BRAPC</name>
<evidence type="ECO:0000313" key="11">
    <source>
        <dbReference type="EMBL" id="RNA19766.1"/>
    </source>
</evidence>